<evidence type="ECO:0000256" key="6">
    <source>
        <dbReference type="ARBA" id="ARBA00022532"/>
    </source>
</evidence>
<evidence type="ECO:0000256" key="9">
    <source>
        <dbReference type="ARBA" id="ARBA00022946"/>
    </source>
</evidence>
<dbReference type="GO" id="GO:0045252">
    <property type="term" value="C:oxoglutarate dehydrogenase complex"/>
    <property type="evidence" value="ECO:0007669"/>
    <property type="project" value="InterPro"/>
</dbReference>
<evidence type="ECO:0000256" key="12">
    <source>
        <dbReference type="ARBA" id="ARBA00032406"/>
    </source>
</evidence>
<dbReference type="eggNOG" id="KOG0559">
    <property type="taxonomic scope" value="Eukaryota"/>
</dbReference>
<evidence type="ECO:0000259" key="14">
    <source>
        <dbReference type="PROSITE" id="PS50968"/>
    </source>
</evidence>
<keyword evidence="7 15" id="KW-0808">Transferase</keyword>
<organism evidence="15 16">
    <name type="scientific">Phaeoacremonium minimum (strain UCR-PA7)</name>
    <name type="common">Esca disease fungus</name>
    <name type="synonym">Togninia minima</name>
    <dbReference type="NCBI Taxonomy" id="1286976"/>
    <lineage>
        <taxon>Eukaryota</taxon>
        <taxon>Fungi</taxon>
        <taxon>Dikarya</taxon>
        <taxon>Ascomycota</taxon>
        <taxon>Pezizomycotina</taxon>
        <taxon>Sordariomycetes</taxon>
        <taxon>Sordariomycetidae</taxon>
        <taxon>Togniniales</taxon>
        <taxon>Togniniaceae</taxon>
        <taxon>Phaeoacremonium</taxon>
    </lineage>
</organism>
<dbReference type="SUPFAM" id="SSF52777">
    <property type="entry name" value="CoA-dependent acyltransferases"/>
    <property type="match status" value="1"/>
</dbReference>
<dbReference type="UniPathway" id="UPA00868">
    <property type="reaction ID" value="UER00840"/>
</dbReference>
<keyword evidence="8" id="KW-0450">Lipoyl</keyword>
<evidence type="ECO:0000256" key="7">
    <source>
        <dbReference type="ARBA" id="ARBA00022679"/>
    </source>
</evidence>
<dbReference type="GO" id="GO:0006099">
    <property type="term" value="P:tricarboxylic acid cycle"/>
    <property type="evidence" value="ECO:0007669"/>
    <property type="project" value="UniProtKB-KW"/>
</dbReference>
<evidence type="ECO:0000313" key="16">
    <source>
        <dbReference type="Proteomes" id="UP000014074"/>
    </source>
</evidence>
<evidence type="ECO:0000313" key="15">
    <source>
        <dbReference type="EMBL" id="EOO02567.1"/>
    </source>
</evidence>
<comment type="subcellular location">
    <subcellularLocation>
        <location evidence="2">Mitochondrion</location>
    </subcellularLocation>
</comment>
<dbReference type="NCBIfam" id="NF004309">
    <property type="entry name" value="PRK05704.1"/>
    <property type="match status" value="1"/>
</dbReference>
<dbReference type="PANTHER" id="PTHR43416">
    <property type="entry name" value="DIHYDROLIPOYLLYSINE-RESIDUE SUCCINYLTRANSFERASE COMPONENT OF 2-OXOGLUTARATE DEHYDROGENASE COMPLEX, MITOCHONDRIAL-RELATED"/>
    <property type="match status" value="1"/>
</dbReference>
<evidence type="ECO:0000256" key="4">
    <source>
        <dbReference type="ARBA" id="ARBA00007317"/>
    </source>
</evidence>
<evidence type="ECO:0000256" key="5">
    <source>
        <dbReference type="ARBA" id="ARBA00012945"/>
    </source>
</evidence>
<feature type="region of interest" description="Disordered" evidence="13">
    <location>
        <begin position="144"/>
        <end position="227"/>
    </location>
</feature>
<keyword evidence="11" id="KW-0012">Acyltransferase</keyword>
<evidence type="ECO:0000256" key="2">
    <source>
        <dbReference type="ARBA" id="ARBA00004173"/>
    </source>
</evidence>
<evidence type="ECO:0000256" key="3">
    <source>
        <dbReference type="ARBA" id="ARBA00005145"/>
    </source>
</evidence>
<evidence type="ECO:0000256" key="10">
    <source>
        <dbReference type="ARBA" id="ARBA00023128"/>
    </source>
</evidence>
<dbReference type="Gene3D" id="2.40.50.100">
    <property type="match status" value="1"/>
</dbReference>
<dbReference type="PANTHER" id="PTHR43416:SF5">
    <property type="entry name" value="DIHYDROLIPOYLLYSINE-RESIDUE SUCCINYLTRANSFERASE COMPONENT OF 2-OXOGLUTARATE DEHYDROGENASE COMPLEX, MITOCHONDRIAL"/>
    <property type="match status" value="1"/>
</dbReference>
<protein>
    <recommendedName>
        <fullName evidence="5">dihydrolipoyllysine-residue succinyltransferase</fullName>
        <ecNumber evidence="5">2.3.1.61</ecNumber>
    </recommendedName>
    <alternativeName>
        <fullName evidence="12">2-oxoglutarate dehydrogenase complex component E2</fullName>
    </alternativeName>
</protein>
<dbReference type="NCBIfam" id="TIGR01347">
    <property type="entry name" value="sucB"/>
    <property type="match status" value="1"/>
</dbReference>
<name>R8BT59_PHAM7</name>
<evidence type="ECO:0000256" key="1">
    <source>
        <dbReference type="ARBA" id="ARBA00001938"/>
    </source>
</evidence>
<dbReference type="PROSITE" id="PS00189">
    <property type="entry name" value="LIPOYL"/>
    <property type="match status" value="1"/>
</dbReference>
<dbReference type="GO" id="GO:0005739">
    <property type="term" value="C:mitochondrion"/>
    <property type="evidence" value="ECO:0007669"/>
    <property type="project" value="UniProtKB-SubCell"/>
</dbReference>
<dbReference type="AlphaFoldDB" id="R8BT59"/>
<dbReference type="GeneID" id="19322168"/>
<keyword evidence="10" id="KW-0496">Mitochondrion</keyword>
<comment type="similarity">
    <text evidence="4">Belongs to the 2-oxoacid dehydrogenase family.</text>
</comment>
<sequence length="455" mass="49936">MLSRRLLATTRGVHPQRQLQLQCSRRVLLVRQAHTYATPRASVPLRQLRRQSSPLPLVHVRTYADTVVKVPQMAESISEGTLKQWSKQIGDYVEQDEEIATIETDKIDVAVNAPEAGTIKEFLANEEDTVTVGQDLVRIEVGGAPAEGGSKAEPKDSKAQDDSGAPPPEKKPEPESKPEPKQEKSESKPAPPPEKKDTPPPPKPSSQPPKESSDAKAPAGSREERRVKMNRMRLRIAERLKQSQNTAASLTTFNEVDMSSLMEFRKLYKDDVLKKTGVKLGFMSAFARASVLAMRDLPVVNASIEGPNGGDTIVFRDYVDISVAVATEKGLVTPVVRDAQSMDMLGIEKSIADMGKKARDGKLTIEDMAGGTFTISNGGVFGSLMGTPIINLPQTAVLGLHAIKERAVVVNGKVEARPMMYLALTYDHRLLDGKEAVQFLVKVKEYIEDPRRMLL</sequence>
<evidence type="ECO:0000256" key="8">
    <source>
        <dbReference type="ARBA" id="ARBA00022823"/>
    </source>
</evidence>
<keyword evidence="6" id="KW-0816">Tricarboxylic acid cycle</keyword>
<comment type="pathway">
    <text evidence="3">Amino-acid degradation; L-lysine degradation via saccharopine pathway; glutaryl-CoA from L-lysine: step 6/6.</text>
</comment>
<dbReference type="RefSeq" id="XP_007912734.1">
    <property type="nucleotide sequence ID" value="XM_007914543.1"/>
</dbReference>
<feature type="compositionally biased region" description="Basic and acidic residues" evidence="13">
    <location>
        <begin position="168"/>
        <end position="198"/>
    </location>
</feature>
<evidence type="ECO:0000256" key="11">
    <source>
        <dbReference type="ARBA" id="ARBA00023315"/>
    </source>
</evidence>
<reference evidence="16" key="1">
    <citation type="journal article" date="2013" name="Genome Announc.">
        <title>Draft genome sequence of the ascomycete Phaeoacremonium aleophilum strain UCR-PA7, a causal agent of the esca disease complex in grapevines.</title>
        <authorList>
            <person name="Blanco-Ulate B."/>
            <person name="Rolshausen P."/>
            <person name="Cantu D."/>
        </authorList>
    </citation>
    <scope>NUCLEOTIDE SEQUENCE [LARGE SCALE GENOMIC DNA]</scope>
    <source>
        <strain evidence="16">UCR-PA7</strain>
    </source>
</reference>
<dbReference type="InterPro" id="IPR006255">
    <property type="entry name" value="SucB"/>
</dbReference>
<feature type="domain" description="Lipoyl-binding" evidence="14">
    <location>
        <begin position="65"/>
        <end position="140"/>
    </location>
</feature>
<dbReference type="OrthoDB" id="5391403at2759"/>
<dbReference type="GO" id="GO:0033512">
    <property type="term" value="P:L-lysine catabolic process to acetyl-CoA via saccharopine"/>
    <property type="evidence" value="ECO:0007669"/>
    <property type="project" value="UniProtKB-UniPathway"/>
</dbReference>
<dbReference type="Proteomes" id="UP000014074">
    <property type="component" value="Unassembled WGS sequence"/>
</dbReference>
<dbReference type="KEGG" id="tmn:UCRPA7_1965"/>
<dbReference type="InterPro" id="IPR000089">
    <property type="entry name" value="Biotin_lipoyl"/>
</dbReference>
<dbReference type="Pfam" id="PF00198">
    <property type="entry name" value="2-oxoacid_dh"/>
    <property type="match status" value="1"/>
</dbReference>
<dbReference type="CDD" id="cd06849">
    <property type="entry name" value="lipoyl_domain"/>
    <property type="match status" value="1"/>
</dbReference>
<gene>
    <name evidence="15" type="ORF">UCRPA7_1965</name>
</gene>
<dbReference type="InterPro" id="IPR023213">
    <property type="entry name" value="CAT-like_dom_sf"/>
</dbReference>
<dbReference type="InterPro" id="IPR003016">
    <property type="entry name" value="2-oxoA_DH_lipoyl-BS"/>
</dbReference>
<comment type="cofactor">
    <cofactor evidence="1">
        <name>(R)-lipoate</name>
        <dbReference type="ChEBI" id="CHEBI:83088"/>
    </cofactor>
</comment>
<dbReference type="EMBL" id="KB932913">
    <property type="protein sequence ID" value="EOO02567.1"/>
    <property type="molecule type" value="Genomic_DNA"/>
</dbReference>
<dbReference type="InterPro" id="IPR050537">
    <property type="entry name" value="2-oxoacid_dehydrogenase"/>
</dbReference>
<dbReference type="EC" id="2.3.1.61" evidence="5"/>
<dbReference type="FunFam" id="3.30.559.10:FF:000006">
    <property type="entry name" value="Dihydrolipoyllysine-residue succinyltransferase component of 2-oxoglutarate dehydrogenase complex, mitochondrial"/>
    <property type="match status" value="1"/>
</dbReference>
<accession>R8BT59</accession>
<feature type="compositionally biased region" description="Basic and acidic residues" evidence="13">
    <location>
        <begin position="150"/>
        <end position="161"/>
    </location>
</feature>
<proteinExistence type="inferred from homology"/>
<dbReference type="GO" id="GO:0004149">
    <property type="term" value="F:dihydrolipoyllysine-residue succinyltransferase activity"/>
    <property type="evidence" value="ECO:0007669"/>
    <property type="project" value="UniProtKB-EC"/>
</dbReference>
<keyword evidence="9" id="KW-0809">Transit peptide</keyword>
<keyword evidence="16" id="KW-1185">Reference proteome</keyword>
<evidence type="ECO:0000256" key="13">
    <source>
        <dbReference type="SAM" id="MobiDB-lite"/>
    </source>
</evidence>
<dbReference type="HOGENOM" id="CLU_016733_0_1_1"/>
<dbReference type="InterPro" id="IPR001078">
    <property type="entry name" value="2-oxoacid_DH_actylTfrase"/>
</dbReference>
<dbReference type="Gene3D" id="3.30.559.10">
    <property type="entry name" value="Chloramphenicol acetyltransferase-like domain"/>
    <property type="match status" value="1"/>
</dbReference>
<dbReference type="InterPro" id="IPR011053">
    <property type="entry name" value="Single_hybrid_motif"/>
</dbReference>
<dbReference type="Pfam" id="PF00364">
    <property type="entry name" value="Biotin_lipoyl"/>
    <property type="match status" value="1"/>
</dbReference>
<dbReference type="SUPFAM" id="SSF51230">
    <property type="entry name" value="Single hybrid motif"/>
    <property type="match status" value="1"/>
</dbReference>
<dbReference type="PROSITE" id="PS50968">
    <property type="entry name" value="BIOTINYL_LIPOYL"/>
    <property type="match status" value="1"/>
</dbReference>